<dbReference type="RefSeq" id="WP_111993829.1">
    <property type="nucleotide sequence ID" value="NZ_CAJMTF010000013.1"/>
</dbReference>
<dbReference type="AlphaFoldDB" id="A0AAX1XAK2"/>
<protein>
    <recommendedName>
        <fullName evidence="1">CoA-binding domain-containing protein</fullName>
    </recommendedName>
</protein>
<evidence type="ECO:0000259" key="1">
    <source>
        <dbReference type="Pfam" id="PF13380"/>
    </source>
</evidence>
<dbReference type="InterPro" id="IPR036291">
    <property type="entry name" value="NAD(P)-bd_dom_sf"/>
</dbReference>
<evidence type="ECO:0000313" key="3">
    <source>
        <dbReference type="Proteomes" id="UP000269379"/>
    </source>
</evidence>
<sequence length="44" mass="4978">MTAISTDEVPRKILKRDRVIAVVGLSDKPYRPSYEVAAYLRQNG</sequence>
<evidence type="ECO:0000313" key="2">
    <source>
        <dbReference type="EMBL" id="RPA26564.1"/>
    </source>
</evidence>
<gene>
    <name evidence="2" type="ORF">EGT70_27720</name>
</gene>
<dbReference type="Pfam" id="PF13380">
    <property type="entry name" value="CoA_binding_2"/>
    <property type="match status" value="1"/>
</dbReference>
<dbReference type="Proteomes" id="UP000269379">
    <property type="component" value="Chromosome 1"/>
</dbReference>
<comment type="caution">
    <text evidence="2">The sequence shown here is derived from an EMBL/GenBank/DDBJ whole genome shotgun (WGS) entry which is preliminary data.</text>
</comment>
<feature type="domain" description="CoA-binding" evidence="1">
    <location>
        <begin position="18"/>
        <end position="44"/>
    </location>
</feature>
<dbReference type="GeneID" id="92980631"/>
<name>A0AAX1XAK2_BURML</name>
<organism evidence="2 3">
    <name type="scientific">Burkholderia mallei</name>
    <name type="common">Pseudomonas mallei</name>
    <dbReference type="NCBI Taxonomy" id="13373"/>
    <lineage>
        <taxon>Bacteria</taxon>
        <taxon>Pseudomonadati</taxon>
        <taxon>Pseudomonadota</taxon>
        <taxon>Betaproteobacteria</taxon>
        <taxon>Burkholderiales</taxon>
        <taxon>Burkholderiaceae</taxon>
        <taxon>Burkholderia</taxon>
        <taxon>pseudomallei group</taxon>
    </lineage>
</organism>
<accession>A0AAX1XAK2</accession>
<dbReference type="InterPro" id="IPR003781">
    <property type="entry name" value="CoA-bd"/>
</dbReference>
<dbReference type="EMBL" id="RKJW01000002">
    <property type="protein sequence ID" value="RPA26564.1"/>
    <property type="molecule type" value="Genomic_DNA"/>
</dbReference>
<proteinExistence type="predicted"/>
<reference evidence="3" key="1">
    <citation type="submission" date="2018-10" db="EMBL/GenBank/DDBJ databases">
        <title>FDA dAtabase for Regulatory Grade micrObial Sequences (FDA-ARGOS): Supporting development and validation of Infectious Disease Dx tests.</title>
        <authorList>
            <person name="Minogue T."/>
            <person name="Wolcott M."/>
            <person name="Wasieloski L."/>
            <person name="Aguilar W."/>
            <person name="Moore D."/>
            <person name="Jaissle J."/>
            <person name="Tallon L."/>
            <person name="Sadzewicz L."/>
            <person name="Zhao X."/>
            <person name="Vavikolanu K."/>
            <person name="Mehta A."/>
            <person name="Aluvathingal J."/>
            <person name="Nadendla S."/>
            <person name="Yan Y."/>
            <person name="Sichtig H."/>
        </authorList>
    </citation>
    <scope>NUCLEOTIDE SEQUENCE [LARGE SCALE GENOMIC DNA]</scope>
    <source>
        <strain evidence="3">FDAARGOS_588</strain>
    </source>
</reference>
<dbReference type="SUPFAM" id="SSF51735">
    <property type="entry name" value="NAD(P)-binding Rossmann-fold domains"/>
    <property type="match status" value="1"/>
</dbReference>
<dbReference type="Gene3D" id="3.40.50.720">
    <property type="entry name" value="NAD(P)-binding Rossmann-like Domain"/>
    <property type="match status" value="1"/>
</dbReference>